<keyword evidence="3" id="KW-1185">Reference proteome</keyword>
<sequence>MKNRHAFSDTNSLSAKRNVVKDRGRRKGKRKIDQKLYQLCDMLISISLRQMKDDTNGTDYFHFDNAFPQPASRSPWL</sequence>
<feature type="region of interest" description="Disordered" evidence="1">
    <location>
        <begin position="1"/>
        <end position="31"/>
    </location>
</feature>
<evidence type="ECO:0000313" key="3">
    <source>
        <dbReference type="Proteomes" id="UP001497644"/>
    </source>
</evidence>
<name>A0AAV2NEV0_9HYME</name>
<reference evidence="2" key="1">
    <citation type="submission" date="2024-04" db="EMBL/GenBank/DDBJ databases">
        <authorList>
            <consortium name="Molecular Ecology Group"/>
        </authorList>
    </citation>
    <scope>NUCLEOTIDE SEQUENCE</scope>
</reference>
<organism evidence="2 3">
    <name type="scientific">Lasius platythorax</name>
    <dbReference type="NCBI Taxonomy" id="488582"/>
    <lineage>
        <taxon>Eukaryota</taxon>
        <taxon>Metazoa</taxon>
        <taxon>Ecdysozoa</taxon>
        <taxon>Arthropoda</taxon>
        <taxon>Hexapoda</taxon>
        <taxon>Insecta</taxon>
        <taxon>Pterygota</taxon>
        <taxon>Neoptera</taxon>
        <taxon>Endopterygota</taxon>
        <taxon>Hymenoptera</taxon>
        <taxon>Apocrita</taxon>
        <taxon>Aculeata</taxon>
        <taxon>Formicoidea</taxon>
        <taxon>Formicidae</taxon>
        <taxon>Formicinae</taxon>
        <taxon>Lasius</taxon>
        <taxon>Lasius</taxon>
    </lineage>
</organism>
<evidence type="ECO:0000313" key="2">
    <source>
        <dbReference type="EMBL" id="CAL1678697.1"/>
    </source>
</evidence>
<accession>A0AAV2NEV0</accession>
<evidence type="ECO:0000256" key="1">
    <source>
        <dbReference type="SAM" id="MobiDB-lite"/>
    </source>
</evidence>
<dbReference type="AlphaFoldDB" id="A0AAV2NEV0"/>
<protein>
    <submittedName>
        <fullName evidence="2">Uncharacterized protein</fullName>
    </submittedName>
</protein>
<dbReference type="Proteomes" id="UP001497644">
    <property type="component" value="Chromosome 14"/>
</dbReference>
<dbReference type="EMBL" id="OZ034837">
    <property type="protein sequence ID" value="CAL1678697.1"/>
    <property type="molecule type" value="Genomic_DNA"/>
</dbReference>
<proteinExistence type="predicted"/>
<gene>
    <name evidence="2" type="ORF">LPLAT_LOCUS4493</name>
</gene>